<dbReference type="AlphaFoldDB" id="A0A178XSS5"/>
<organism evidence="6 7">
    <name type="scientific">Sinorhizobium glycinis</name>
    <dbReference type="NCBI Taxonomy" id="1472378"/>
    <lineage>
        <taxon>Bacteria</taxon>
        <taxon>Pseudomonadati</taxon>
        <taxon>Pseudomonadota</taxon>
        <taxon>Alphaproteobacteria</taxon>
        <taxon>Hyphomicrobiales</taxon>
        <taxon>Rhizobiaceae</taxon>
        <taxon>Sinorhizobium/Ensifer group</taxon>
        <taxon>Sinorhizobium</taxon>
    </lineage>
</organism>
<dbReference type="Pfam" id="PF13416">
    <property type="entry name" value="SBP_bac_8"/>
    <property type="match status" value="1"/>
</dbReference>
<dbReference type="Proteomes" id="UP000094025">
    <property type="component" value="Unassembled WGS sequence"/>
</dbReference>
<dbReference type="PANTHER" id="PTHR30222:SF18">
    <property type="entry name" value="BIFUNCTIONAL POLYHYDROXYBUTYRATE SYNTHASE _ ABC TRANSPORTER PERIPLASMIC BINDING PROTEIN-RELATED"/>
    <property type="match status" value="1"/>
</dbReference>
<dbReference type="EMBL" id="LPUX01000061">
    <property type="protein sequence ID" value="OAP38328.1"/>
    <property type="molecule type" value="Genomic_DNA"/>
</dbReference>
<evidence type="ECO:0000313" key="6">
    <source>
        <dbReference type="EMBL" id="OAP38328.1"/>
    </source>
</evidence>
<dbReference type="OrthoDB" id="9813777at2"/>
<protein>
    <submittedName>
        <fullName evidence="6">Spermidine/putrescine ABC transporter substrate-binding protein</fullName>
    </submittedName>
</protein>
<proteinExistence type="predicted"/>
<feature type="signal peptide" evidence="5">
    <location>
        <begin position="1"/>
        <end position="23"/>
    </location>
</feature>
<dbReference type="PRINTS" id="PR00909">
    <property type="entry name" value="SPERMDNBNDNG"/>
</dbReference>
<dbReference type="InterPro" id="IPR006059">
    <property type="entry name" value="SBP"/>
</dbReference>
<dbReference type="GO" id="GO:0015846">
    <property type="term" value="P:polyamine transport"/>
    <property type="evidence" value="ECO:0007669"/>
    <property type="project" value="InterPro"/>
</dbReference>
<evidence type="ECO:0000313" key="7">
    <source>
        <dbReference type="Proteomes" id="UP000094025"/>
    </source>
</evidence>
<evidence type="ECO:0000256" key="3">
    <source>
        <dbReference type="ARBA" id="ARBA00022729"/>
    </source>
</evidence>
<evidence type="ECO:0000256" key="5">
    <source>
        <dbReference type="SAM" id="SignalP"/>
    </source>
</evidence>
<dbReference type="InterPro" id="IPR001188">
    <property type="entry name" value="Sperm_putr-bd"/>
</dbReference>
<feature type="chain" id="PRO_5008097197" evidence="5">
    <location>
        <begin position="24"/>
        <end position="386"/>
    </location>
</feature>
<keyword evidence="7" id="KW-1185">Reference proteome</keyword>
<evidence type="ECO:0000256" key="1">
    <source>
        <dbReference type="ARBA" id="ARBA00004418"/>
    </source>
</evidence>
<dbReference type="SUPFAM" id="SSF53850">
    <property type="entry name" value="Periplasmic binding protein-like II"/>
    <property type="match status" value="1"/>
</dbReference>
<keyword evidence="3 5" id="KW-0732">Signal</keyword>
<dbReference type="GO" id="GO:0042597">
    <property type="term" value="C:periplasmic space"/>
    <property type="evidence" value="ECO:0007669"/>
    <property type="project" value="UniProtKB-SubCell"/>
</dbReference>
<keyword evidence="2" id="KW-0813">Transport</keyword>
<dbReference type="STRING" id="1472378.AU381_22405"/>
<dbReference type="RefSeq" id="WP_064242868.1">
    <property type="nucleotide sequence ID" value="NZ_LPUX01000061.1"/>
</dbReference>
<comment type="caution">
    <text evidence="6">The sequence shown here is derived from an EMBL/GenBank/DDBJ whole genome shotgun (WGS) entry which is preliminary data.</text>
</comment>
<evidence type="ECO:0000256" key="2">
    <source>
        <dbReference type="ARBA" id="ARBA00022448"/>
    </source>
</evidence>
<evidence type="ECO:0000256" key="4">
    <source>
        <dbReference type="ARBA" id="ARBA00022764"/>
    </source>
</evidence>
<dbReference type="Gene3D" id="3.40.190.10">
    <property type="entry name" value="Periplasmic binding protein-like II"/>
    <property type="match status" value="2"/>
</dbReference>
<sequence>MKQMLKSCTALTLSLGLAAPALAQEPLKELGKGEGQLSIVAWPGYIERGETDKNYDWVTEFEKKTGCKVSVKTAATSDEMVALMNEGGFDLVTASGDASLRLVAGKRVQPINTALIPSWKTIDERMQNAPWHTANDVHYGTPYVWGPNVLMYNTEAFKGQPPKSWNVVFEEMTLPDGKSNKGRIQAYDGPIHVADAANYLMAHKPELGIKDPYELNEDQYKAALDLLRVQRTLVGRYWHDAMIQIDDFKNEGVVASGSWPFQVNLMQAEKQPISSIIPEEGVTGWADTTMLHAESEHPNCAYMWMEHTLSPKVQGDVSAWFGANPSVGAACKGNELLTDQGCATNGYNDFDKVKFWKTPVAKCASQSECVPYHRWVSDYIGVIGGR</sequence>
<dbReference type="PANTHER" id="PTHR30222">
    <property type="entry name" value="SPERMIDINE/PUTRESCINE-BINDING PERIPLASMIC PROTEIN"/>
    <property type="match status" value="1"/>
</dbReference>
<keyword evidence="4" id="KW-0574">Periplasm</keyword>
<reference evidence="6 7" key="1">
    <citation type="journal article" date="2016" name="Int. J. Syst. Evol. Microbiol.">
        <title>Ensifer glycinis sp. nov., an novel rhizobial species associated with Glycine spp.</title>
        <authorList>
            <person name="Yan H."/>
            <person name="Yan J."/>
            <person name="Sui X.H."/>
            <person name="Wang E.T."/>
            <person name="Chen W.X."/>
            <person name="Zhang X.X."/>
            <person name="Chen W.F."/>
        </authorList>
    </citation>
    <scope>NUCLEOTIDE SEQUENCE [LARGE SCALE GENOMIC DNA]</scope>
    <source>
        <strain evidence="6 7">CCBAU 23380</strain>
    </source>
</reference>
<accession>A0A178XSS5</accession>
<dbReference type="CDD" id="cd13588">
    <property type="entry name" value="PBP2_polyamine_1"/>
    <property type="match status" value="1"/>
</dbReference>
<name>A0A178XSS5_9HYPH</name>
<gene>
    <name evidence="6" type="ORF">AU381_22405</name>
</gene>
<comment type="subcellular location">
    <subcellularLocation>
        <location evidence="1">Periplasm</location>
    </subcellularLocation>
</comment>
<dbReference type="GO" id="GO:0019808">
    <property type="term" value="F:polyamine binding"/>
    <property type="evidence" value="ECO:0007669"/>
    <property type="project" value="InterPro"/>
</dbReference>